<gene>
    <name evidence="14" type="primary">sdhC</name>
    <name evidence="14" type="ORF">GLE_3046</name>
</gene>
<evidence type="ECO:0000256" key="9">
    <source>
        <dbReference type="ARBA" id="ARBA00023004"/>
    </source>
</evidence>
<keyword evidence="10 13" id="KW-0472">Membrane</keyword>
<dbReference type="InterPro" id="IPR014314">
    <property type="entry name" value="Succ_DH_cytb556"/>
</dbReference>
<evidence type="ECO:0000256" key="13">
    <source>
        <dbReference type="SAM" id="Phobius"/>
    </source>
</evidence>
<evidence type="ECO:0000313" key="15">
    <source>
        <dbReference type="Proteomes" id="UP000061569"/>
    </source>
</evidence>
<dbReference type="NCBIfam" id="TIGR02970">
    <property type="entry name" value="succ_dehyd_cytB"/>
    <property type="match status" value="1"/>
</dbReference>
<comment type="cofactor">
    <cofactor evidence="12">
        <name>heme</name>
        <dbReference type="ChEBI" id="CHEBI:30413"/>
    </cofactor>
    <text evidence="12">The heme is bound between the two transmembrane subunits.</text>
</comment>
<dbReference type="GO" id="GO:0009055">
    <property type="term" value="F:electron transfer activity"/>
    <property type="evidence" value="ECO:0007669"/>
    <property type="project" value="InterPro"/>
</dbReference>
<evidence type="ECO:0000256" key="6">
    <source>
        <dbReference type="ARBA" id="ARBA00022692"/>
    </source>
</evidence>
<feature type="transmembrane region" description="Helical" evidence="13">
    <location>
        <begin position="46"/>
        <end position="66"/>
    </location>
</feature>
<evidence type="ECO:0000313" key="14">
    <source>
        <dbReference type="EMBL" id="ALN58393.1"/>
    </source>
</evidence>
<dbReference type="GO" id="GO:0006099">
    <property type="term" value="P:tricarboxylic acid cycle"/>
    <property type="evidence" value="ECO:0007669"/>
    <property type="project" value="InterPro"/>
</dbReference>
<keyword evidence="8 13" id="KW-1133">Transmembrane helix</keyword>
<comment type="similarity">
    <text evidence="3">Belongs to the cytochrome b560 family.</text>
</comment>
<dbReference type="STRING" id="69.GLE_3046"/>
<dbReference type="InterPro" id="IPR000701">
    <property type="entry name" value="SuccDH_FuR_B_TM-su"/>
</dbReference>
<evidence type="ECO:0000256" key="8">
    <source>
        <dbReference type="ARBA" id="ARBA00022989"/>
    </source>
</evidence>
<dbReference type="GO" id="GO:0046872">
    <property type="term" value="F:metal ion binding"/>
    <property type="evidence" value="ECO:0007669"/>
    <property type="project" value="UniProtKB-KW"/>
</dbReference>
<keyword evidence="7 12" id="KW-0479">Metal-binding</keyword>
<dbReference type="EMBL" id="CP013140">
    <property type="protein sequence ID" value="ALN58393.1"/>
    <property type="molecule type" value="Genomic_DNA"/>
</dbReference>
<dbReference type="Proteomes" id="UP000061569">
    <property type="component" value="Chromosome"/>
</dbReference>
<dbReference type="PATRIC" id="fig|69.6.peg.3006"/>
<dbReference type="PANTHER" id="PTHR10978">
    <property type="entry name" value="SUCCINATE DEHYDROGENASE CYTOCHROME B560 SUBUNIT"/>
    <property type="match status" value="1"/>
</dbReference>
<evidence type="ECO:0000256" key="10">
    <source>
        <dbReference type="ARBA" id="ARBA00023136"/>
    </source>
</evidence>
<comment type="subcellular location">
    <subcellularLocation>
        <location evidence="2">Membrane</location>
    </subcellularLocation>
</comment>
<accession>A0A0S2DJ03</accession>
<evidence type="ECO:0000256" key="2">
    <source>
        <dbReference type="ARBA" id="ARBA00004370"/>
    </source>
</evidence>
<evidence type="ECO:0000256" key="3">
    <source>
        <dbReference type="ARBA" id="ARBA00007244"/>
    </source>
</evidence>
<evidence type="ECO:0000256" key="11">
    <source>
        <dbReference type="ARBA" id="ARBA00025912"/>
    </source>
</evidence>
<comment type="subunit">
    <text evidence="11">Part of an enzyme complex containing four subunits: a flavoprotein, an iron-sulfur protein, plus two membrane-anchoring proteins, SdhC and SdhD. The complex can form homotrimers.</text>
</comment>
<keyword evidence="6 13" id="KW-0812">Transmembrane</keyword>
<protein>
    <recommendedName>
        <fullName evidence="4">Succinate dehydrogenase cytochrome b556 subunit</fullName>
    </recommendedName>
</protein>
<dbReference type="AlphaFoldDB" id="A0A0S2DJ03"/>
<dbReference type="Pfam" id="PF01127">
    <property type="entry name" value="Sdh_cyt"/>
    <property type="match status" value="1"/>
</dbReference>
<organism evidence="14 15">
    <name type="scientific">Lysobacter enzymogenes</name>
    <dbReference type="NCBI Taxonomy" id="69"/>
    <lineage>
        <taxon>Bacteria</taxon>
        <taxon>Pseudomonadati</taxon>
        <taxon>Pseudomonadota</taxon>
        <taxon>Gammaproteobacteria</taxon>
        <taxon>Lysobacterales</taxon>
        <taxon>Lysobacteraceae</taxon>
        <taxon>Lysobacter</taxon>
    </lineage>
</organism>
<dbReference type="CDD" id="cd03499">
    <property type="entry name" value="SQR_TypeC_SdhC"/>
    <property type="match status" value="1"/>
</dbReference>
<dbReference type="PANTHER" id="PTHR10978:SF5">
    <property type="entry name" value="SUCCINATE DEHYDROGENASE CYTOCHROME B560 SUBUNIT, MITOCHONDRIAL"/>
    <property type="match status" value="1"/>
</dbReference>
<evidence type="ECO:0000256" key="1">
    <source>
        <dbReference type="ARBA" id="ARBA00004050"/>
    </source>
</evidence>
<keyword evidence="5 12" id="KW-0349">Heme</keyword>
<feature type="transmembrane region" description="Helical" evidence="13">
    <location>
        <begin position="87"/>
        <end position="106"/>
    </location>
</feature>
<dbReference type="GO" id="GO:0016020">
    <property type="term" value="C:membrane"/>
    <property type="evidence" value="ECO:0007669"/>
    <property type="project" value="UniProtKB-SubCell"/>
</dbReference>
<dbReference type="KEGG" id="lez:GLE_3046"/>
<sequence>MATSILHRATGVILSIGALLIAWALTALAAGPDAWASFIACARSPLGFLILFGWTWAFAYHLLNGIRHLVQDAGFGFKVQTFIRSSWTSVIGSLVLTALIWIVAMMSRGGA</sequence>
<proteinExistence type="inferred from homology"/>
<feature type="binding site" description="axial binding residue" evidence="12">
    <location>
        <position position="61"/>
    </location>
    <ligand>
        <name>heme</name>
        <dbReference type="ChEBI" id="CHEBI:30413"/>
        <note>ligand shared with second transmembrane subunit</note>
    </ligand>
    <ligandPart>
        <name>Fe</name>
        <dbReference type="ChEBI" id="CHEBI:18248"/>
    </ligandPart>
</feature>
<evidence type="ECO:0000256" key="7">
    <source>
        <dbReference type="ARBA" id="ARBA00022723"/>
    </source>
</evidence>
<evidence type="ECO:0000256" key="12">
    <source>
        <dbReference type="PIRSR" id="PIRSR000178-1"/>
    </source>
</evidence>
<evidence type="ECO:0000256" key="5">
    <source>
        <dbReference type="ARBA" id="ARBA00022617"/>
    </source>
</evidence>
<dbReference type="Gene3D" id="1.20.1300.10">
    <property type="entry name" value="Fumarate reductase/succinate dehydrogenase, transmembrane subunit"/>
    <property type="match status" value="1"/>
</dbReference>
<dbReference type="PIRSF" id="PIRSF000178">
    <property type="entry name" value="SDH_cyt_b560"/>
    <property type="match status" value="1"/>
</dbReference>
<keyword evidence="9 12" id="KW-0408">Iron</keyword>
<evidence type="ECO:0000256" key="4">
    <source>
        <dbReference type="ARBA" id="ARBA00020076"/>
    </source>
</evidence>
<dbReference type="SUPFAM" id="SSF81343">
    <property type="entry name" value="Fumarate reductase respiratory complex transmembrane subunits"/>
    <property type="match status" value="1"/>
</dbReference>
<comment type="function">
    <text evidence="1">Membrane-anchoring subunit of succinate dehydrogenase (SDH).</text>
</comment>
<reference evidence="14 15" key="1">
    <citation type="submission" date="2015-11" db="EMBL/GenBank/DDBJ databases">
        <title>Genome sequences of Lysobacter enzymogenes strain C3 and Lysobacter antibioticus ATCC 29479.</title>
        <authorList>
            <person name="Kobayashi D.Y."/>
        </authorList>
    </citation>
    <scope>NUCLEOTIDE SEQUENCE [LARGE SCALE GENOMIC DNA]</scope>
    <source>
        <strain evidence="14 15">C3</strain>
    </source>
</reference>
<name>A0A0S2DJ03_LYSEN</name>
<dbReference type="InterPro" id="IPR034804">
    <property type="entry name" value="SQR/QFR_C/D"/>
</dbReference>